<dbReference type="AlphaFoldDB" id="A0A0S1B3W8"/>
<reference evidence="1 2" key="1">
    <citation type="journal article" date="2015" name="Genome Announc.">
        <title>Complete Genome Sequencing of Stenotrophomonas acidaminiphila ZAC14D2_NAIMI4_2, a Multidrug-Resistant Strain Isolated from Sediments of a Polluted River in Mexico, Uncovers New Antibiotic Resistance Genes and a Novel Class-II Lasso Peptide Biosynthesis Gene Cluster.</title>
        <authorList>
            <person name="Vinuesa P."/>
            <person name="Ochoa-Sanchez L.E."/>
        </authorList>
    </citation>
    <scope>NUCLEOTIDE SEQUENCE [LARGE SCALE GENOMIC DNA]</scope>
    <source>
        <strain evidence="1 2">ZAC14D2_NAIMI4_2</strain>
    </source>
</reference>
<dbReference type="Proteomes" id="UP000061010">
    <property type="component" value="Chromosome"/>
</dbReference>
<organism evidence="1 2">
    <name type="scientific">Stenotrophomonas acidaminiphila</name>
    <dbReference type="NCBI Taxonomy" id="128780"/>
    <lineage>
        <taxon>Bacteria</taxon>
        <taxon>Pseudomonadati</taxon>
        <taxon>Pseudomonadota</taxon>
        <taxon>Gammaproteobacteria</taxon>
        <taxon>Lysobacterales</taxon>
        <taxon>Lysobacteraceae</taxon>
        <taxon>Stenotrophomonas</taxon>
    </lineage>
</organism>
<dbReference type="KEGG" id="sacz:AOT14_34210"/>
<sequence length="134" mass="14044">MNAQTASCSTAAPAPADAGATALILDRLPELRSFADDECSAIVVLRITHDTITMTGTLNMGQHIAERQCWERSGRGSFKQASGPEEFVDRENTIGLELAEFMDGISLPVAVANMLPGKRPSADAVAEAAKAVGA</sequence>
<proteinExistence type="predicted"/>
<evidence type="ECO:0000313" key="2">
    <source>
        <dbReference type="Proteomes" id="UP000061010"/>
    </source>
</evidence>
<gene>
    <name evidence="1" type="ORF">AOT14_34210</name>
</gene>
<dbReference type="EMBL" id="CP012900">
    <property type="protein sequence ID" value="ALJ29760.1"/>
    <property type="molecule type" value="Genomic_DNA"/>
</dbReference>
<keyword evidence="2" id="KW-1185">Reference proteome</keyword>
<protein>
    <submittedName>
        <fullName evidence="1">Uncharacterized protein</fullName>
    </submittedName>
</protein>
<evidence type="ECO:0000313" key="1">
    <source>
        <dbReference type="EMBL" id="ALJ29760.1"/>
    </source>
</evidence>
<accession>A0A0S1B3W8</accession>
<dbReference type="PATRIC" id="fig|128780.6.peg.3465"/>
<name>A0A0S1B3W8_9GAMM</name>